<sequence length="111" mass="12014">MKRGTVLISSGRSVQEQEDSEQLQQHDISNTEPRDEDGDVDASLLSATKLQDSAGNRRGGDGGGGCRKLPAEVLSLERIGGKMEVEDLIRARFVHGPSSNFLFMVSPPMCI</sequence>
<accession>A0A2G3A789</accession>
<name>A0A2G3A789_CAPAN</name>
<feature type="region of interest" description="Disordered" evidence="1">
    <location>
        <begin position="48"/>
        <end position="67"/>
    </location>
</feature>
<dbReference type="AlphaFoldDB" id="A0A2G3A789"/>
<comment type="caution">
    <text evidence="2">The sequence shown here is derived from an EMBL/GenBank/DDBJ whole genome shotgun (WGS) entry which is preliminary data.</text>
</comment>
<organism evidence="2 3">
    <name type="scientific">Capsicum annuum</name>
    <name type="common">Capsicum pepper</name>
    <dbReference type="NCBI Taxonomy" id="4072"/>
    <lineage>
        <taxon>Eukaryota</taxon>
        <taxon>Viridiplantae</taxon>
        <taxon>Streptophyta</taxon>
        <taxon>Embryophyta</taxon>
        <taxon>Tracheophyta</taxon>
        <taxon>Spermatophyta</taxon>
        <taxon>Magnoliopsida</taxon>
        <taxon>eudicotyledons</taxon>
        <taxon>Gunneridae</taxon>
        <taxon>Pentapetalae</taxon>
        <taxon>asterids</taxon>
        <taxon>lamiids</taxon>
        <taxon>Solanales</taxon>
        <taxon>Solanaceae</taxon>
        <taxon>Solanoideae</taxon>
        <taxon>Capsiceae</taxon>
        <taxon>Capsicum</taxon>
    </lineage>
</organism>
<feature type="region of interest" description="Disordered" evidence="1">
    <location>
        <begin position="1"/>
        <end position="39"/>
    </location>
</feature>
<evidence type="ECO:0000256" key="1">
    <source>
        <dbReference type="SAM" id="MobiDB-lite"/>
    </source>
</evidence>
<gene>
    <name evidence="2" type="ORF">T459_05181</name>
</gene>
<evidence type="ECO:0000313" key="2">
    <source>
        <dbReference type="EMBL" id="PHT90068.1"/>
    </source>
</evidence>
<reference evidence="2 3" key="1">
    <citation type="journal article" date="2014" name="Nat. Genet.">
        <title>Genome sequence of the hot pepper provides insights into the evolution of pungency in Capsicum species.</title>
        <authorList>
            <person name="Kim S."/>
            <person name="Park M."/>
            <person name="Yeom S.I."/>
            <person name="Kim Y.M."/>
            <person name="Lee J.M."/>
            <person name="Lee H.A."/>
            <person name="Seo E."/>
            <person name="Choi J."/>
            <person name="Cheong K."/>
            <person name="Kim K.T."/>
            <person name="Jung K."/>
            <person name="Lee G.W."/>
            <person name="Oh S.K."/>
            <person name="Bae C."/>
            <person name="Kim S.B."/>
            <person name="Lee H.Y."/>
            <person name="Kim S.Y."/>
            <person name="Kim M.S."/>
            <person name="Kang B.C."/>
            <person name="Jo Y.D."/>
            <person name="Yang H.B."/>
            <person name="Jeong H.J."/>
            <person name="Kang W.H."/>
            <person name="Kwon J.K."/>
            <person name="Shin C."/>
            <person name="Lim J.Y."/>
            <person name="Park J.H."/>
            <person name="Huh J.H."/>
            <person name="Kim J.S."/>
            <person name="Kim B.D."/>
            <person name="Cohen O."/>
            <person name="Paran I."/>
            <person name="Suh M.C."/>
            <person name="Lee S.B."/>
            <person name="Kim Y.K."/>
            <person name="Shin Y."/>
            <person name="Noh S.J."/>
            <person name="Park J."/>
            <person name="Seo Y.S."/>
            <person name="Kwon S.Y."/>
            <person name="Kim H.A."/>
            <person name="Park J.M."/>
            <person name="Kim H.J."/>
            <person name="Choi S.B."/>
            <person name="Bosland P.W."/>
            <person name="Reeves G."/>
            <person name="Jo S.H."/>
            <person name="Lee B.W."/>
            <person name="Cho H.T."/>
            <person name="Choi H.S."/>
            <person name="Lee M.S."/>
            <person name="Yu Y."/>
            <person name="Do Choi Y."/>
            <person name="Park B.S."/>
            <person name="van Deynze A."/>
            <person name="Ashrafi H."/>
            <person name="Hill T."/>
            <person name="Kim W.T."/>
            <person name="Pai H.S."/>
            <person name="Ahn H.K."/>
            <person name="Yeam I."/>
            <person name="Giovannoni J.J."/>
            <person name="Rose J.K."/>
            <person name="Sorensen I."/>
            <person name="Lee S.J."/>
            <person name="Kim R.W."/>
            <person name="Choi I.Y."/>
            <person name="Choi B.S."/>
            <person name="Lim J.S."/>
            <person name="Lee Y.H."/>
            <person name="Choi D."/>
        </authorList>
    </citation>
    <scope>NUCLEOTIDE SEQUENCE [LARGE SCALE GENOMIC DNA]</scope>
    <source>
        <strain evidence="3">cv. CM334</strain>
    </source>
</reference>
<feature type="compositionally biased region" description="Polar residues" evidence="1">
    <location>
        <begin position="22"/>
        <end position="31"/>
    </location>
</feature>
<dbReference type="EMBL" id="AYRZ02000002">
    <property type="protein sequence ID" value="PHT90068.1"/>
    <property type="molecule type" value="Genomic_DNA"/>
</dbReference>
<dbReference type="STRING" id="4072.A0A2G3A789"/>
<proteinExistence type="predicted"/>
<evidence type="ECO:0000313" key="3">
    <source>
        <dbReference type="Proteomes" id="UP000222542"/>
    </source>
</evidence>
<dbReference type="Gramene" id="PHT90068">
    <property type="protein sequence ID" value="PHT90068"/>
    <property type="gene ID" value="T459_05181"/>
</dbReference>
<keyword evidence="3" id="KW-1185">Reference proteome</keyword>
<dbReference type="Proteomes" id="UP000222542">
    <property type="component" value="Unassembled WGS sequence"/>
</dbReference>
<reference evidence="2 3" key="2">
    <citation type="journal article" date="2017" name="Genome Biol.">
        <title>New reference genome sequences of hot pepper reveal the massive evolution of plant disease-resistance genes by retroduplication.</title>
        <authorList>
            <person name="Kim S."/>
            <person name="Park J."/>
            <person name="Yeom S.I."/>
            <person name="Kim Y.M."/>
            <person name="Seo E."/>
            <person name="Kim K.T."/>
            <person name="Kim M.S."/>
            <person name="Lee J.M."/>
            <person name="Cheong K."/>
            <person name="Shin H.S."/>
            <person name="Kim S.B."/>
            <person name="Han K."/>
            <person name="Lee J."/>
            <person name="Park M."/>
            <person name="Lee H.A."/>
            <person name="Lee H.Y."/>
            <person name="Lee Y."/>
            <person name="Oh S."/>
            <person name="Lee J.H."/>
            <person name="Choi E."/>
            <person name="Choi E."/>
            <person name="Lee S.E."/>
            <person name="Jeon J."/>
            <person name="Kim H."/>
            <person name="Choi G."/>
            <person name="Song H."/>
            <person name="Lee J."/>
            <person name="Lee S.C."/>
            <person name="Kwon J.K."/>
            <person name="Lee H.Y."/>
            <person name="Koo N."/>
            <person name="Hong Y."/>
            <person name="Kim R.W."/>
            <person name="Kang W.H."/>
            <person name="Huh J.H."/>
            <person name="Kang B.C."/>
            <person name="Yang T.J."/>
            <person name="Lee Y.H."/>
            <person name="Bennetzen J.L."/>
            <person name="Choi D."/>
        </authorList>
    </citation>
    <scope>NUCLEOTIDE SEQUENCE [LARGE SCALE GENOMIC DNA]</scope>
    <source>
        <strain evidence="3">cv. CM334</strain>
    </source>
</reference>
<protein>
    <submittedName>
        <fullName evidence="2">Uncharacterized protein</fullName>
    </submittedName>
</protein>